<dbReference type="AlphaFoldDB" id="A0A644VU87"/>
<feature type="compositionally biased region" description="Low complexity" evidence="1">
    <location>
        <begin position="26"/>
        <end position="52"/>
    </location>
</feature>
<protein>
    <recommendedName>
        <fullName evidence="3">Scaffolding protein</fullName>
    </recommendedName>
</protein>
<feature type="region of interest" description="Disordered" evidence="1">
    <location>
        <begin position="164"/>
        <end position="198"/>
    </location>
</feature>
<name>A0A644VU87_9ZZZZ</name>
<proteinExistence type="predicted"/>
<feature type="compositionally biased region" description="Low complexity" evidence="1">
    <location>
        <begin position="166"/>
        <end position="186"/>
    </location>
</feature>
<accession>A0A644VU87</accession>
<reference evidence="2" key="1">
    <citation type="submission" date="2019-08" db="EMBL/GenBank/DDBJ databases">
        <authorList>
            <person name="Kucharzyk K."/>
            <person name="Murdoch R.W."/>
            <person name="Higgins S."/>
            <person name="Loffler F."/>
        </authorList>
    </citation>
    <scope>NUCLEOTIDE SEQUENCE</scope>
</reference>
<evidence type="ECO:0008006" key="3">
    <source>
        <dbReference type="Google" id="ProtNLM"/>
    </source>
</evidence>
<comment type="caution">
    <text evidence="2">The sequence shown here is derived from an EMBL/GenBank/DDBJ whole genome shotgun (WGS) entry which is preliminary data.</text>
</comment>
<feature type="compositionally biased region" description="Gly residues" evidence="1">
    <location>
        <begin position="12"/>
        <end position="25"/>
    </location>
</feature>
<feature type="region of interest" description="Disordered" evidence="1">
    <location>
        <begin position="1"/>
        <end position="60"/>
    </location>
</feature>
<dbReference type="InterPro" id="IPR025580">
    <property type="entry name" value="Gp46"/>
</dbReference>
<evidence type="ECO:0000313" key="2">
    <source>
        <dbReference type="EMBL" id="MPL94042.1"/>
    </source>
</evidence>
<gene>
    <name evidence="2" type="ORF">SDC9_40190</name>
</gene>
<organism evidence="2">
    <name type="scientific">bioreactor metagenome</name>
    <dbReference type="NCBI Taxonomy" id="1076179"/>
    <lineage>
        <taxon>unclassified sequences</taxon>
        <taxon>metagenomes</taxon>
        <taxon>ecological metagenomes</taxon>
    </lineage>
</organism>
<sequence>MLHRIMRLCAPDGGGAAGGTGGGTEGAPSGTATPPSGTTTPPPDATAKPTPSFDDLMKDPAYKAEFDKRSQAKADEAKAEAERVAKLTAEERAAEEKKKFDADRAAFEHERLENEATKQLAQMGLPVEFASQLIGKDATATLANVQTFGKAFTAAVEKGVNDRIKGTAPKAGSTGASGAPGTGKSALMTAVTNNQFKR</sequence>
<dbReference type="EMBL" id="VSSQ01000412">
    <property type="protein sequence ID" value="MPL94042.1"/>
    <property type="molecule type" value="Genomic_DNA"/>
</dbReference>
<evidence type="ECO:0000256" key="1">
    <source>
        <dbReference type="SAM" id="MobiDB-lite"/>
    </source>
</evidence>
<dbReference type="Pfam" id="PF14265">
    <property type="entry name" value="DUF4355"/>
    <property type="match status" value="1"/>
</dbReference>